<comment type="caution">
    <text evidence="14">The sequence shown here is derived from an EMBL/GenBank/DDBJ whole genome shotgun (WGS) entry which is preliminary data.</text>
</comment>
<dbReference type="GO" id="GO:0005886">
    <property type="term" value="C:plasma membrane"/>
    <property type="evidence" value="ECO:0007669"/>
    <property type="project" value="TreeGrafter"/>
</dbReference>
<evidence type="ECO:0000256" key="8">
    <source>
        <dbReference type="ARBA" id="ARBA00023065"/>
    </source>
</evidence>
<evidence type="ECO:0000256" key="9">
    <source>
        <dbReference type="ARBA" id="ARBA00023136"/>
    </source>
</evidence>
<evidence type="ECO:0000256" key="5">
    <source>
        <dbReference type="ARBA" id="ARBA00022692"/>
    </source>
</evidence>
<dbReference type="InterPro" id="IPR001873">
    <property type="entry name" value="ENaC"/>
</dbReference>
<keyword evidence="11 12" id="KW-0407">Ion channel</keyword>
<comment type="subcellular location">
    <subcellularLocation>
        <location evidence="1">Membrane</location>
        <topology evidence="1">Multi-pass membrane protein</topology>
    </subcellularLocation>
</comment>
<dbReference type="AlphaFoldDB" id="A0AAN9VZK9"/>
<dbReference type="Gene3D" id="1.10.287.770">
    <property type="entry name" value="YojJ-like"/>
    <property type="match status" value="1"/>
</dbReference>
<accession>A0AAN9VZK9</accession>
<evidence type="ECO:0000256" key="3">
    <source>
        <dbReference type="ARBA" id="ARBA00022448"/>
    </source>
</evidence>
<evidence type="ECO:0000256" key="2">
    <source>
        <dbReference type="ARBA" id="ARBA00007193"/>
    </source>
</evidence>
<dbReference type="PRINTS" id="PR01078">
    <property type="entry name" value="AMINACHANNEL"/>
</dbReference>
<dbReference type="PANTHER" id="PTHR11690:SF288">
    <property type="entry name" value="AMILORIDE-SENSITIVE NA+ CHANNEL-RELATED"/>
    <property type="match status" value="1"/>
</dbReference>
<evidence type="ECO:0000256" key="7">
    <source>
        <dbReference type="ARBA" id="ARBA00023053"/>
    </source>
</evidence>
<keyword evidence="15" id="KW-1185">Reference proteome</keyword>
<keyword evidence="7" id="KW-0915">Sodium</keyword>
<dbReference type="Proteomes" id="UP001378592">
    <property type="component" value="Unassembled WGS sequence"/>
</dbReference>
<evidence type="ECO:0000256" key="11">
    <source>
        <dbReference type="ARBA" id="ARBA00023303"/>
    </source>
</evidence>
<dbReference type="Pfam" id="PF00858">
    <property type="entry name" value="ASC"/>
    <property type="match status" value="1"/>
</dbReference>
<evidence type="ECO:0000313" key="15">
    <source>
        <dbReference type="Proteomes" id="UP001378592"/>
    </source>
</evidence>
<keyword evidence="9 13" id="KW-0472">Membrane</keyword>
<evidence type="ECO:0000256" key="12">
    <source>
        <dbReference type="RuleBase" id="RU000679"/>
    </source>
</evidence>
<evidence type="ECO:0008006" key="16">
    <source>
        <dbReference type="Google" id="ProtNLM"/>
    </source>
</evidence>
<feature type="transmembrane region" description="Helical" evidence="13">
    <location>
        <begin position="50"/>
        <end position="68"/>
    </location>
</feature>
<keyword evidence="6 13" id="KW-1133">Transmembrane helix</keyword>
<keyword evidence="10 12" id="KW-0739">Sodium transport</keyword>
<gene>
    <name evidence="14" type="ORF">R5R35_001600</name>
</gene>
<name>A0AAN9VZK9_9ORTH</name>
<keyword evidence="5 12" id="KW-0812">Transmembrane</keyword>
<dbReference type="GO" id="GO:0015280">
    <property type="term" value="F:ligand-gated sodium channel activity"/>
    <property type="evidence" value="ECO:0007669"/>
    <property type="project" value="TreeGrafter"/>
</dbReference>
<evidence type="ECO:0000313" key="14">
    <source>
        <dbReference type="EMBL" id="KAK7874519.1"/>
    </source>
</evidence>
<comment type="similarity">
    <text evidence="2 12">Belongs to the amiloride-sensitive sodium channel (TC 1.A.6) family.</text>
</comment>
<keyword evidence="8 12" id="KW-0406">Ion transport</keyword>
<evidence type="ECO:0000256" key="10">
    <source>
        <dbReference type="ARBA" id="ARBA00023201"/>
    </source>
</evidence>
<evidence type="ECO:0000256" key="6">
    <source>
        <dbReference type="ARBA" id="ARBA00022989"/>
    </source>
</evidence>
<keyword evidence="3 12" id="KW-0813">Transport</keyword>
<reference evidence="14 15" key="1">
    <citation type="submission" date="2024-03" db="EMBL/GenBank/DDBJ databases">
        <title>The genome assembly and annotation of the cricket Gryllus longicercus Weissman &amp; Gray.</title>
        <authorList>
            <person name="Szrajer S."/>
            <person name="Gray D."/>
            <person name="Ylla G."/>
        </authorList>
    </citation>
    <scope>NUCLEOTIDE SEQUENCE [LARGE SCALE GENOMIC DNA]</scope>
    <source>
        <strain evidence="14">DAG 2021-001</strain>
        <tissue evidence="14">Whole body minus gut</tissue>
    </source>
</reference>
<evidence type="ECO:0000256" key="13">
    <source>
        <dbReference type="SAM" id="Phobius"/>
    </source>
</evidence>
<sequence>MSTQGKISNKKWMEDVKEELKDNYIGYFAATTVHGLKYLTEPRRPWPERVLWFFGVLIGLVACIFLMIKFTTRWEESPVIIAMDESHRTVWQIPFPAVTICPQAKTRTEFFNYTDYAIRYKKGSLTKNEESLLAQVQVPCRIPIRVDNNNTKIDRNATHIIKKFALVKDDVVEIANMNPFVDPEFQPILTREGVCFSFNMMPAKYMFREKTYHASNGDLQYSANATVQWDPTTGYEKDINLKFAYPRPALGVGDESGLSMTLKTKLKYLHSMCNTLGHGFQVILHSPIEFPQLRHETVFVPLNTFSEIFLTPHEIRTSQDLRDSYTPEQRQCYFHDERYLKYFKFYTQKNCELECLANITLASCGCVEFYMPRMPNTIVCGKDEFCAKRVAGNFYITEEQSPKSGKNCKKCHKIQQTPCNCLQSCAHIRYNSHHIQSVLDTETAKQILHSKELVTNETTKRSHVSIFYKDSLFIPVRRVEVFGLSDLLASLGGLMGLCMGISLLSVIELFYWMLIRPFCQRIKQTNPQLRSIKKQNRTQNVETAVQYSRYLENEASKQNNL</sequence>
<organism evidence="14 15">
    <name type="scientific">Gryllus longicercus</name>
    <dbReference type="NCBI Taxonomy" id="2509291"/>
    <lineage>
        <taxon>Eukaryota</taxon>
        <taxon>Metazoa</taxon>
        <taxon>Ecdysozoa</taxon>
        <taxon>Arthropoda</taxon>
        <taxon>Hexapoda</taxon>
        <taxon>Insecta</taxon>
        <taxon>Pterygota</taxon>
        <taxon>Neoptera</taxon>
        <taxon>Polyneoptera</taxon>
        <taxon>Orthoptera</taxon>
        <taxon>Ensifera</taxon>
        <taxon>Gryllidea</taxon>
        <taxon>Grylloidea</taxon>
        <taxon>Gryllidae</taxon>
        <taxon>Gryllinae</taxon>
        <taxon>Gryllus</taxon>
    </lineage>
</organism>
<dbReference type="EMBL" id="JAZDUA010000002">
    <property type="protein sequence ID" value="KAK7874519.1"/>
    <property type="molecule type" value="Genomic_DNA"/>
</dbReference>
<evidence type="ECO:0000256" key="1">
    <source>
        <dbReference type="ARBA" id="ARBA00004141"/>
    </source>
</evidence>
<keyword evidence="4 12" id="KW-0894">Sodium channel</keyword>
<protein>
    <recommendedName>
        <fullName evidence="16">Pickpocket</fullName>
    </recommendedName>
</protein>
<dbReference type="PANTHER" id="PTHR11690">
    <property type="entry name" value="AMILORIDE-SENSITIVE SODIUM CHANNEL-RELATED"/>
    <property type="match status" value="1"/>
</dbReference>
<feature type="transmembrane region" description="Helical" evidence="13">
    <location>
        <begin position="487"/>
        <end position="514"/>
    </location>
</feature>
<evidence type="ECO:0000256" key="4">
    <source>
        <dbReference type="ARBA" id="ARBA00022461"/>
    </source>
</evidence>
<dbReference type="Gene3D" id="2.60.470.10">
    <property type="entry name" value="Acid-sensing ion channels like domains"/>
    <property type="match status" value="1"/>
</dbReference>
<proteinExistence type="inferred from homology"/>